<sequence>MLGIEAVPVMCILFLHTDNNAAPDKFRLILASNRDEYYKRPTRQAHIWEEDPTVIGGRDLEPGREGGSWLVLSTKGRIAVLLNVTGENIKDPSTKIGRGFLAVDFVTNKEQKTQEEYHEKISLHGYKYSPFSLVTIDISSENINVQQYSNASGSKDHAENVGSGPRGWGNCLLDNPFRKVTVGTSRFKEVVETYGTKENKDKLIQELLVLLKWEKSHFPDPVLQQRLKQLTPSVIEKTSSVFINIPERGYGTRTHSIILIDGDGKIDFMEWTMEEPIDPQNPSWTSIKFSSQLMNH</sequence>
<organism evidence="1 2">
    <name type="scientific">Periplaneta americana</name>
    <name type="common">American cockroach</name>
    <name type="synonym">Blatta americana</name>
    <dbReference type="NCBI Taxonomy" id="6978"/>
    <lineage>
        <taxon>Eukaryota</taxon>
        <taxon>Metazoa</taxon>
        <taxon>Ecdysozoa</taxon>
        <taxon>Arthropoda</taxon>
        <taxon>Hexapoda</taxon>
        <taxon>Insecta</taxon>
        <taxon>Pterygota</taxon>
        <taxon>Neoptera</taxon>
        <taxon>Polyneoptera</taxon>
        <taxon>Dictyoptera</taxon>
        <taxon>Blattodea</taxon>
        <taxon>Blattoidea</taxon>
        <taxon>Blattidae</taxon>
        <taxon>Blattinae</taxon>
        <taxon>Periplaneta</taxon>
    </lineage>
</organism>
<dbReference type="InterPro" id="IPR008551">
    <property type="entry name" value="TANGO2"/>
</dbReference>
<evidence type="ECO:0008006" key="3">
    <source>
        <dbReference type="Google" id="ProtNLM"/>
    </source>
</evidence>
<dbReference type="Proteomes" id="UP001148838">
    <property type="component" value="Unassembled WGS sequence"/>
</dbReference>
<reference evidence="1 2" key="1">
    <citation type="journal article" date="2022" name="Allergy">
        <title>Genome assembly and annotation of Periplaneta americana reveal a comprehensive cockroach allergen profile.</title>
        <authorList>
            <person name="Wang L."/>
            <person name="Xiong Q."/>
            <person name="Saelim N."/>
            <person name="Wang L."/>
            <person name="Nong W."/>
            <person name="Wan A.T."/>
            <person name="Shi M."/>
            <person name="Liu X."/>
            <person name="Cao Q."/>
            <person name="Hui J.H.L."/>
            <person name="Sookrung N."/>
            <person name="Leung T.F."/>
            <person name="Tungtrongchitr A."/>
            <person name="Tsui S.K.W."/>
        </authorList>
    </citation>
    <scope>NUCLEOTIDE SEQUENCE [LARGE SCALE GENOMIC DNA]</scope>
    <source>
        <strain evidence="1">PWHHKU_190912</strain>
    </source>
</reference>
<keyword evidence="2" id="KW-1185">Reference proteome</keyword>
<dbReference type="PANTHER" id="PTHR17985:SF8">
    <property type="entry name" value="TRANSPORT AND GOLGI ORGANIZATION PROTEIN 2 HOMOLOG"/>
    <property type="match status" value="1"/>
</dbReference>
<evidence type="ECO:0000313" key="1">
    <source>
        <dbReference type="EMBL" id="KAJ4445371.1"/>
    </source>
</evidence>
<dbReference type="PANTHER" id="PTHR17985">
    <property type="entry name" value="SER/THR-RICH PROTEIN T10 IN DGCR REGION"/>
    <property type="match status" value="1"/>
</dbReference>
<dbReference type="EMBL" id="JAJSOF020000011">
    <property type="protein sequence ID" value="KAJ4445371.1"/>
    <property type="molecule type" value="Genomic_DNA"/>
</dbReference>
<name>A0ABQ8TGX1_PERAM</name>
<gene>
    <name evidence="1" type="ORF">ANN_07176</name>
</gene>
<dbReference type="Pfam" id="PF05742">
    <property type="entry name" value="TANGO2"/>
    <property type="match status" value="1"/>
</dbReference>
<comment type="caution">
    <text evidence="1">The sequence shown here is derived from an EMBL/GenBank/DDBJ whole genome shotgun (WGS) entry which is preliminary data.</text>
</comment>
<proteinExistence type="predicted"/>
<protein>
    <recommendedName>
        <fullName evidence="3">Transport and Golgi organization protein 2 homolog</fullName>
    </recommendedName>
</protein>
<evidence type="ECO:0000313" key="2">
    <source>
        <dbReference type="Proteomes" id="UP001148838"/>
    </source>
</evidence>
<accession>A0ABQ8TGX1</accession>